<keyword evidence="1" id="KW-0472">Membrane</keyword>
<evidence type="ECO:0000313" key="2">
    <source>
        <dbReference type="EMBL" id="KTB42971.1"/>
    </source>
</evidence>
<dbReference type="Proteomes" id="UP000054988">
    <property type="component" value="Unassembled WGS sequence"/>
</dbReference>
<reference evidence="2 3" key="1">
    <citation type="submission" date="2015-12" db="EMBL/GenBank/DDBJ databases">
        <title>Draft genome sequence of Moniliophthora roreri, the causal agent of frosty pod rot of cacao.</title>
        <authorList>
            <person name="Aime M.C."/>
            <person name="Diaz-Valderrama J.R."/>
            <person name="Kijpornyongpan T."/>
            <person name="Phillips-Mora W."/>
        </authorList>
    </citation>
    <scope>NUCLEOTIDE SEQUENCE [LARGE SCALE GENOMIC DNA]</scope>
    <source>
        <strain evidence="2 3">MCA 2952</strain>
    </source>
</reference>
<feature type="transmembrane region" description="Helical" evidence="1">
    <location>
        <begin position="6"/>
        <end position="25"/>
    </location>
</feature>
<evidence type="ECO:0000313" key="3">
    <source>
        <dbReference type="Proteomes" id="UP000054988"/>
    </source>
</evidence>
<dbReference type="AlphaFoldDB" id="A0A0W0G304"/>
<gene>
    <name evidence="2" type="ORF">WG66_4452</name>
</gene>
<organism evidence="2 3">
    <name type="scientific">Moniliophthora roreri</name>
    <name type="common">Frosty pod rot fungus</name>
    <name type="synonym">Monilia roreri</name>
    <dbReference type="NCBI Taxonomy" id="221103"/>
    <lineage>
        <taxon>Eukaryota</taxon>
        <taxon>Fungi</taxon>
        <taxon>Dikarya</taxon>
        <taxon>Basidiomycota</taxon>
        <taxon>Agaricomycotina</taxon>
        <taxon>Agaricomycetes</taxon>
        <taxon>Agaricomycetidae</taxon>
        <taxon>Agaricales</taxon>
        <taxon>Marasmiineae</taxon>
        <taxon>Marasmiaceae</taxon>
        <taxon>Moniliophthora</taxon>
    </lineage>
</organism>
<dbReference type="EMBL" id="LATX01001265">
    <property type="protein sequence ID" value="KTB42971.1"/>
    <property type="molecule type" value="Genomic_DNA"/>
</dbReference>
<keyword evidence="1" id="KW-0812">Transmembrane</keyword>
<protein>
    <submittedName>
        <fullName evidence="2">Uncharacterized protein</fullName>
    </submittedName>
</protein>
<accession>A0A0W0G304</accession>
<name>A0A0W0G304_MONRR</name>
<evidence type="ECO:0000256" key="1">
    <source>
        <dbReference type="SAM" id="Phobius"/>
    </source>
</evidence>
<sequence>MIVIIVISSPLIVILMTVIIIIRSWSIHTNEYGKSSSSKSVI</sequence>
<proteinExistence type="predicted"/>
<keyword evidence="1" id="KW-1133">Transmembrane helix</keyword>
<comment type="caution">
    <text evidence="2">The sequence shown here is derived from an EMBL/GenBank/DDBJ whole genome shotgun (WGS) entry which is preliminary data.</text>
</comment>